<accession>A0A1C3NJ87</accession>
<proteinExistence type="predicted"/>
<evidence type="ECO:0000313" key="2">
    <source>
        <dbReference type="Proteomes" id="UP000092503"/>
    </source>
</evidence>
<dbReference type="STRING" id="56449.XBLMG947_1152"/>
<sequence>MPPFRDALVAKGFRIPVMRVDARSATQITFLVKSLLSYRYTSATT</sequence>
<name>A0A1C3NJ87_9XANT</name>
<dbReference type="Proteomes" id="UP000092503">
    <property type="component" value="Unassembled WGS sequence"/>
</dbReference>
<dbReference type="EMBL" id="FLTX01000013">
    <property type="protein sequence ID" value="SBV50374.1"/>
    <property type="molecule type" value="Genomic_DNA"/>
</dbReference>
<organism evidence="1 2">
    <name type="scientific">Xanthomonas bromi</name>
    <dbReference type="NCBI Taxonomy" id="56449"/>
    <lineage>
        <taxon>Bacteria</taxon>
        <taxon>Pseudomonadati</taxon>
        <taxon>Pseudomonadota</taxon>
        <taxon>Gammaproteobacteria</taxon>
        <taxon>Lysobacterales</taxon>
        <taxon>Lysobacteraceae</taxon>
        <taxon>Xanthomonas</taxon>
    </lineage>
</organism>
<dbReference type="AlphaFoldDB" id="A0A1C3NJ87"/>
<protein>
    <submittedName>
        <fullName evidence="1">Uncharacterized protein</fullName>
    </submittedName>
</protein>
<evidence type="ECO:0000313" key="1">
    <source>
        <dbReference type="EMBL" id="SBV50374.1"/>
    </source>
</evidence>
<gene>
    <name evidence="1" type="ORF">XBLMG947_1152</name>
</gene>
<reference evidence="1 2" key="1">
    <citation type="submission" date="2016-06" db="EMBL/GenBank/DDBJ databases">
        <authorList>
            <person name="Kjaerup R.B."/>
            <person name="Dalgaard T.S."/>
            <person name="Juul-Madsen H.R."/>
        </authorList>
    </citation>
    <scope>NUCLEOTIDE SEQUENCE [LARGE SCALE GENOMIC DNA]</scope>
    <source>
        <strain evidence="1">LMG947</strain>
    </source>
</reference>